<dbReference type="SUPFAM" id="SSF53474">
    <property type="entry name" value="alpha/beta-Hydrolases"/>
    <property type="match status" value="1"/>
</dbReference>
<dbReference type="OrthoDB" id="77878at2759"/>
<dbReference type="OMA" id="YLEYHMK"/>
<dbReference type="AlphaFoldDB" id="A0A913ZM28"/>
<reference evidence="1" key="1">
    <citation type="submission" date="2022-11" db="UniProtKB">
        <authorList>
            <consortium name="EnsemblMetazoa"/>
        </authorList>
    </citation>
    <scope>IDENTIFICATION</scope>
</reference>
<dbReference type="PANTHER" id="PTHR20908:SF1">
    <property type="entry name" value="LD15586P"/>
    <property type="match status" value="1"/>
</dbReference>
<evidence type="ECO:0000313" key="2">
    <source>
        <dbReference type="Proteomes" id="UP000887568"/>
    </source>
</evidence>
<accession>A0A913ZM28</accession>
<dbReference type="GeneID" id="119724890"/>
<proteinExistence type="predicted"/>
<dbReference type="GO" id="GO:0017171">
    <property type="term" value="F:serine hydrolase activity"/>
    <property type="evidence" value="ECO:0007669"/>
    <property type="project" value="TreeGrafter"/>
</dbReference>
<sequence>MLRAAGLGVHRSSLASLAEFPWQPNIVRCYGTPASNKPKTPIIKINNNLSLQKAATSSSSDSPKERPLVLLLSWLAAKQRHLDNFAAFYLSRGCDVLTVKLRPMQLLLPTVGTQVIARDVVNFLQSKEQRGRKILVHGFSVGGYLYGEILQRMLASQTESREITSRIIGQIYDSPVDLQNIPVGISKALTQNRLAQRSMQGSLQVYLRVMHSAATKHYYKSSHMFHHNPVSAPSLFFYSHTDPVGTAEANERVITSLKTVMGYDNIYSKAFEDSPHVSHMYKHRDEYMGTLKAFLTKIDYFKEALEEYRELEDFVGEDESKDEK</sequence>
<dbReference type="PANTHER" id="PTHR20908">
    <property type="entry name" value="LD15586P"/>
    <property type="match status" value="1"/>
</dbReference>
<dbReference type="Pfam" id="PF05705">
    <property type="entry name" value="DUF829"/>
    <property type="match status" value="1"/>
</dbReference>
<dbReference type="Proteomes" id="UP000887568">
    <property type="component" value="Unplaced"/>
</dbReference>
<dbReference type="InterPro" id="IPR008547">
    <property type="entry name" value="DUF829_TMEM53"/>
</dbReference>
<organism evidence="1 2">
    <name type="scientific">Patiria miniata</name>
    <name type="common">Bat star</name>
    <name type="synonym">Asterina miniata</name>
    <dbReference type="NCBI Taxonomy" id="46514"/>
    <lineage>
        <taxon>Eukaryota</taxon>
        <taxon>Metazoa</taxon>
        <taxon>Echinodermata</taxon>
        <taxon>Eleutherozoa</taxon>
        <taxon>Asterozoa</taxon>
        <taxon>Asteroidea</taxon>
        <taxon>Valvatacea</taxon>
        <taxon>Valvatida</taxon>
        <taxon>Asterinidae</taxon>
        <taxon>Patiria</taxon>
    </lineage>
</organism>
<keyword evidence="2" id="KW-1185">Reference proteome</keyword>
<dbReference type="InterPro" id="IPR029058">
    <property type="entry name" value="AB_hydrolase_fold"/>
</dbReference>
<dbReference type="RefSeq" id="XP_038052121.1">
    <property type="nucleotide sequence ID" value="XM_038196193.1"/>
</dbReference>
<name>A0A913ZM28_PATMI</name>
<protein>
    <submittedName>
        <fullName evidence="1">Uncharacterized protein</fullName>
    </submittedName>
</protein>
<evidence type="ECO:0000313" key="1">
    <source>
        <dbReference type="EnsemblMetazoa" id="XP_038052121.1"/>
    </source>
</evidence>
<dbReference type="EnsemblMetazoa" id="XM_038196193.1">
    <property type="protein sequence ID" value="XP_038052121.1"/>
    <property type="gene ID" value="LOC119724890"/>
</dbReference>
<dbReference type="Gene3D" id="3.40.50.1820">
    <property type="entry name" value="alpha/beta hydrolase"/>
    <property type="match status" value="1"/>
</dbReference>